<dbReference type="InterPro" id="IPR011049">
    <property type="entry name" value="Serralysin-like_metalloprot_C"/>
</dbReference>
<dbReference type="Gene3D" id="2.150.10.10">
    <property type="entry name" value="Serralysin-like metalloprotease, C-terminal"/>
    <property type="match status" value="1"/>
</dbReference>
<dbReference type="Pfam" id="PF17892">
    <property type="entry name" value="Cadherin_5"/>
    <property type="match status" value="2"/>
</dbReference>
<keyword evidence="7" id="KW-1185">Reference proteome</keyword>
<dbReference type="GO" id="GO:0005509">
    <property type="term" value="F:calcium ion binding"/>
    <property type="evidence" value="ECO:0007669"/>
    <property type="project" value="InterPro"/>
</dbReference>
<feature type="domain" description="Peptidase M10 serralysin C-terminal" evidence="4">
    <location>
        <begin position="1001"/>
        <end position="1096"/>
    </location>
</feature>
<dbReference type="EMBL" id="JTKH01000003">
    <property type="protein sequence ID" value="KII81730.1"/>
    <property type="molecule type" value="Genomic_DNA"/>
</dbReference>
<accession>A0A0C2P069</accession>
<reference evidence="6 7" key="1">
    <citation type="submission" date="2014-11" db="EMBL/GenBank/DDBJ databases">
        <title>Draft Genome Sequence of Vibrio piscirenalis strains CECT 8603T and CECT 8604, two marine Gammaproteobacterium isolated from cultured gilthead sea bream (Sparus aurata).</title>
        <authorList>
            <person name="Arahal D.R."/>
            <person name="Rodrigo-Torres L."/>
            <person name="Lucena T."/>
            <person name="Pujalte M.J."/>
        </authorList>
    </citation>
    <scope>NUCLEOTIDE SEQUENCE [LARGE SCALE GENOMIC DNA]</scope>
    <source>
        <strain evidence="6 7">DCR 1-4-2</strain>
    </source>
</reference>
<dbReference type="GO" id="GO:0005615">
    <property type="term" value="C:extracellular space"/>
    <property type="evidence" value="ECO:0007669"/>
    <property type="project" value="InterPro"/>
</dbReference>
<gene>
    <name evidence="6" type="ORF">OJ16_00550</name>
</gene>
<dbReference type="Gene3D" id="2.60.40.2810">
    <property type="match status" value="1"/>
</dbReference>
<protein>
    <submittedName>
        <fullName evidence="6">Calcium-binding protein</fullName>
    </submittedName>
</protein>
<evidence type="ECO:0000259" key="4">
    <source>
        <dbReference type="Pfam" id="PF08548"/>
    </source>
</evidence>
<comment type="caution">
    <text evidence="6">The sequence shown here is derived from an EMBL/GenBank/DDBJ whole genome shotgun (WGS) entry which is preliminary data.</text>
</comment>
<feature type="domain" description="Cadherin-like" evidence="5">
    <location>
        <begin position="355"/>
        <end position="440"/>
    </location>
</feature>
<dbReference type="PROSITE" id="PS00330">
    <property type="entry name" value="HEMOLYSIN_CALCIUM"/>
    <property type="match status" value="1"/>
</dbReference>
<dbReference type="NCBIfam" id="TIGR03661">
    <property type="entry name" value="T1SS_VCA0849"/>
    <property type="match status" value="1"/>
</dbReference>
<keyword evidence="2" id="KW-0964">Secreted</keyword>
<dbReference type="InterPro" id="IPR041690">
    <property type="entry name" value="Cadherin_5"/>
</dbReference>
<sequence length="1126" mass="118840">MGLGGVLSFANLAAGQVVVIDINGKIRMLNPGEQALPGELVIQLPQQLPQAAADDILAQQVSPDGQIIDVSEQITEIISAIEQGQDPTQVDPELAPAAGGLEGSSLGLSGSVARDALETIAQTQFITQGGTPLILSRTQSQGFEDFILRTVSTDSIAPVDPLEPTDPVEEVSNTPIALDDPIGFSLTQGNMSEGTTVNVGWDDVTLSSQFNGLAAEVGILDDGRVGVTNGAPAQGPSEQLQYDRESGQSEKLSITFPHPVTEGRFAVTNLYTNEGKGAENHEVGTWIAYLNGVAVTSGVIDASNRGSKAFVDIETGGFAFDEVVFQANEYGNGLVGDTENDSSDFYIAGIEVSSATTYATNQNEELRISISEVLANDSDIDGDTLSITLVNVDASIGQVRIEGNEIVFVPNGNHSGPTQLEYQITDGNGGFANANINVIVNPAPTDALVEGVFLRNAQGGEQEGIEVSESETFIYTTVLNKPTLGLTFYDFFFSGTAGSGDVTFGQDYSALVFTNGVTVREDPDNPGSYQFVVPDGVKEFDTYVTTVLDGVDESVEALILTVGSESDTGDTVDASATGTILNNTAPEIKENAFAYELVQGDVTLDGTGHSRPNFESESKWQDVTLNAQFGGQSSNANIEDGTGLVGIDDGANTAGPAGQIQYDRETGMSETLSIKLGSPATSGTFTISRLFENEGAGLNNHEAGTWVAYLNGVAVASGSFDGEGLGRGNRGTFEIDTDGYAFDEIVFSATEYSQGIQGDHMNDSSDYYLAGIEVKAEDSFNIVRGTTLRISTALLLENVSDREGDQLRIGDISVPYEAGKVKIVDGYIEFYSRTSYKGETTITFEVVDEHGAISVGEIPVNLAGAPSEAVIASMALSPSYVDGDDDFPITVSLDKVALETMQYDFKLSQLDGGAELPIDAMADLSFTNGVNVIGDNPMVIEVPVGVGEFELYIDGDKVAVDGGINIAIGEASLHRIPSDAEATKYDDVVIGTDAGDILNGSEGNDILIGSLGDDVLTGGKGEDIFKWLEFDTNMAHEDTVTDFEIGKDKLDISDLIAHDDTMESILSNIVVENGAQMNINFSDGSTQSLNIALDNSNGQFDSITQGSVAGDNLKNLVDTMFVNLPE</sequence>
<keyword evidence="3" id="KW-0677">Repeat</keyword>
<feature type="domain" description="Cadherin-like" evidence="5">
    <location>
        <begin position="781"/>
        <end position="855"/>
    </location>
</feature>
<evidence type="ECO:0000256" key="1">
    <source>
        <dbReference type="ARBA" id="ARBA00004613"/>
    </source>
</evidence>
<proteinExistence type="predicted"/>
<accession>A0A0C2NHI4</accession>
<evidence type="ECO:0000259" key="5">
    <source>
        <dbReference type="Pfam" id="PF17892"/>
    </source>
</evidence>
<dbReference type="SUPFAM" id="SSF51120">
    <property type="entry name" value="beta-Roll"/>
    <property type="match status" value="1"/>
</dbReference>
<comment type="subcellular location">
    <subcellularLocation>
        <location evidence="1">Secreted</location>
    </subcellularLocation>
</comment>
<evidence type="ECO:0000256" key="2">
    <source>
        <dbReference type="ARBA" id="ARBA00022525"/>
    </source>
</evidence>
<dbReference type="OrthoDB" id="9805100at2"/>
<evidence type="ECO:0000256" key="3">
    <source>
        <dbReference type="ARBA" id="ARBA00022737"/>
    </source>
</evidence>
<evidence type="ECO:0000313" key="7">
    <source>
        <dbReference type="Proteomes" id="UP000031672"/>
    </source>
</evidence>
<evidence type="ECO:0000313" key="6">
    <source>
        <dbReference type="EMBL" id="KII81730.1"/>
    </source>
</evidence>
<dbReference type="STRING" id="1461322.OJ16_00550"/>
<dbReference type="Pfam" id="PF08548">
    <property type="entry name" value="Peptidase_M10_C"/>
    <property type="match status" value="1"/>
</dbReference>
<name>A0A0C2NHI4_9VIBR</name>
<dbReference type="Proteomes" id="UP000031672">
    <property type="component" value="Unassembled WGS sequence"/>
</dbReference>
<dbReference type="InterPro" id="IPR013858">
    <property type="entry name" value="Peptidase_M10B_C"/>
</dbReference>
<dbReference type="InterPro" id="IPR018511">
    <property type="entry name" value="Hemolysin-typ_Ca-bd_CS"/>
</dbReference>
<dbReference type="InterPro" id="IPR019960">
    <property type="entry name" value="T1SS_VCA0849"/>
</dbReference>
<dbReference type="AlphaFoldDB" id="A0A0C2NHI4"/>
<dbReference type="RefSeq" id="WP_040986345.1">
    <property type="nucleotide sequence ID" value="NZ_JTKH01000003.1"/>
</dbReference>
<organism evidence="6 7">
    <name type="scientific">Vibrio renipiscarius</name>
    <dbReference type="NCBI Taxonomy" id="1461322"/>
    <lineage>
        <taxon>Bacteria</taxon>
        <taxon>Pseudomonadati</taxon>
        <taxon>Pseudomonadota</taxon>
        <taxon>Gammaproteobacteria</taxon>
        <taxon>Vibrionales</taxon>
        <taxon>Vibrionaceae</taxon>
        <taxon>Vibrio</taxon>
    </lineage>
</organism>